<dbReference type="Gene3D" id="3.30.1490.480">
    <property type="entry name" value="Endolytic murein transglycosylase"/>
    <property type="match status" value="1"/>
</dbReference>
<evidence type="ECO:0000256" key="5">
    <source>
        <dbReference type="ARBA" id="ARBA00023239"/>
    </source>
</evidence>
<evidence type="ECO:0000256" key="2">
    <source>
        <dbReference type="ARBA" id="ARBA00022692"/>
    </source>
</evidence>
<dbReference type="GO" id="GO:0008932">
    <property type="term" value="F:lytic endotransglycosylase activity"/>
    <property type="evidence" value="ECO:0007669"/>
    <property type="project" value="UniProtKB-UniRule"/>
</dbReference>
<reference evidence="8" key="2">
    <citation type="journal article" date="2021" name="Microbiome">
        <title>Successional dynamics and alternative stable states in a saline activated sludge microbial community over 9 years.</title>
        <authorList>
            <person name="Wang Y."/>
            <person name="Ye J."/>
            <person name="Ju F."/>
            <person name="Liu L."/>
            <person name="Boyd J.A."/>
            <person name="Deng Y."/>
            <person name="Parks D.H."/>
            <person name="Jiang X."/>
            <person name="Yin X."/>
            <person name="Woodcroft B.J."/>
            <person name="Tyson G.W."/>
            <person name="Hugenholtz P."/>
            <person name="Polz M.F."/>
            <person name="Zhang T."/>
        </authorList>
    </citation>
    <scope>NUCLEOTIDE SEQUENCE</scope>
    <source>
        <strain evidence="8">HKST-UBA01</strain>
    </source>
</reference>
<protein>
    <recommendedName>
        <fullName evidence="7">Endolytic murein transglycosylase</fullName>
        <ecNumber evidence="7">4.2.2.29</ecNumber>
    </recommendedName>
    <alternativeName>
        <fullName evidence="7">Peptidoglycan lytic transglycosylase</fullName>
    </alternativeName>
    <alternativeName>
        <fullName evidence="7">Peptidoglycan polymerization terminase</fullName>
    </alternativeName>
</protein>
<dbReference type="GO" id="GO:0071555">
    <property type="term" value="P:cell wall organization"/>
    <property type="evidence" value="ECO:0007669"/>
    <property type="project" value="UniProtKB-KW"/>
</dbReference>
<evidence type="ECO:0000256" key="3">
    <source>
        <dbReference type="ARBA" id="ARBA00022989"/>
    </source>
</evidence>
<evidence type="ECO:0000256" key="4">
    <source>
        <dbReference type="ARBA" id="ARBA00023136"/>
    </source>
</evidence>
<dbReference type="HAMAP" id="MF_02065">
    <property type="entry name" value="MltG"/>
    <property type="match status" value="1"/>
</dbReference>
<feature type="site" description="Important for catalytic activity" evidence="7">
    <location>
        <position position="237"/>
    </location>
</feature>
<dbReference type="EC" id="4.2.2.29" evidence="7"/>
<keyword evidence="3 7" id="KW-1133">Transmembrane helix</keyword>
<evidence type="ECO:0000256" key="1">
    <source>
        <dbReference type="ARBA" id="ARBA00022475"/>
    </source>
</evidence>
<reference evidence="8" key="1">
    <citation type="submission" date="2020-04" db="EMBL/GenBank/DDBJ databases">
        <authorList>
            <person name="Zhang T."/>
        </authorList>
    </citation>
    <scope>NUCLEOTIDE SEQUENCE</scope>
    <source>
        <strain evidence="8">HKST-UBA01</strain>
    </source>
</reference>
<dbReference type="PANTHER" id="PTHR30518:SF2">
    <property type="entry name" value="ENDOLYTIC MUREIN TRANSGLYCOSYLASE"/>
    <property type="match status" value="1"/>
</dbReference>
<dbReference type="Proteomes" id="UP000697710">
    <property type="component" value="Unassembled WGS sequence"/>
</dbReference>
<evidence type="ECO:0000313" key="8">
    <source>
        <dbReference type="EMBL" id="MCA9726265.1"/>
    </source>
</evidence>
<dbReference type="EMBL" id="JAGQHR010000014">
    <property type="protein sequence ID" value="MCA9726265.1"/>
    <property type="molecule type" value="Genomic_DNA"/>
</dbReference>
<evidence type="ECO:0000256" key="7">
    <source>
        <dbReference type="HAMAP-Rule" id="MF_02065"/>
    </source>
</evidence>
<sequence length="357" mass="40142">MTTGTDGTPSVRGRGHRVRNWFWIVVLLLALGAGALWAARSWYLSRPVGVEIAGVETPEPFHVDAGEGFNSVARRLESRGWIPWSLPIRVEARLGRWDRRVFPGYYGFRSGETVGGLVERFRRGDIEHVLVTIPEGRRLSQILPVLAESTWNRVGDFEVLARDDDWLAEHGIPGPGLEGYVFPETYKIALGESPERILQQVTEPGMKFYADSLRARAESLGLDQRQVWTLASIVEAEAVLPEERRRISGVFWNRYRMGMRLESDPTVLFALGRAPGRVLYRDLEIDSPYNTYRYAGLPPGPICQPGRASLRAAVTPLPVRDLFFVARGDGSHVFSKTLAEHNRARSLVRQSKKKPSP</sequence>
<dbReference type="AlphaFoldDB" id="A0A956RN13"/>
<dbReference type="InterPro" id="IPR003770">
    <property type="entry name" value="MLTG-like"/>
</dbReference>
<organism evidence="8 9">
    <name type="scientific">Eiseniibacteriota bacterium</name>
    <dbReference type="NCBI Taxonomy" id="2212470"/>
    <lineage>
        <taxon>Bacteria</taxon>
        <taxon>Candidatus Eiseniibacteriota</taxon>
    </lineage>
</organism>
<comment type="subcellular location">
    <subcellularLocation>
        <location evidence="7">Cell membrane</location>
        <topology evidence="7">Single-pass membrane protein</topology>
    </subcellularLocation>
</comment>
<dbReference type="PANTHER" id="PTHR30518">
    <property type="entry name" value="ENDOLYTIC MUREIN TRANSGLYCOSYLASE"/>
    <property type="match status" value="1"/>
</dbReference>
<evidence type="ECO:0000313" key="9">
    <source>
        <dbReference type="Proteomes" id="UP000697710"/>
    </source>
</evidence>
<comment type="function">
    <text evidence="7">Functions as a peptidoglycan terminase that cleaves nascent peptidoglycan strands endolytically to terminate their elongation.</text>
</comment>
<keyword evidence="2 7" id="KW-0812">Transmembrane</keyword>
<evidence type="ECO:0000256" key="6">
    <source>
        <dbReference type="ARBA" id="ARBA00023316"/>
    </source>
</evidence>
<dbReference type="Pfam" id="PF02618">
    <property type="entry name" value="YceG"/>
    <property type="match status" value="1"/>
</dbReference>
<accession>A0A956RN13</accession>
<proteinExistence type="inferred from homology"/>
<dbReference type="CDD" id="cd08010">
    <property type="entry name" value="MltG_like"/>
    <property type="match status" value="1"/>
</dbReference>
<keyword evidence="6 7" id="KW-0961">Cell wall biogenesis/degradation</keyword>
<comment type="caution">
    <text evidence="8">The sequence shown here is derived from an EMBL/GenBank/DDBJ whole genome shotgun (WGS) entry which is preliminary data.</text>
</comment>
<dbReference type="NCBIfam" id="TIGR00247">
    <property type="entry name" value="endolytic transglycosylase MltG"/>
    <property type="match status" value="1"/>
</dbReference>
<name>A0A956RN13_UNCEI</name>
<keyword evidence="1 7" id="KW-1003">Cell membrane</keyword>
<comment type="catalytic activity">
    <reaction evidence="7">
        <text>a peptidoglycan chain = a peptidoglycan chain with N-acetyl-1,6-anhydromuramyl-[peptide] at the reducing end + a peptidoglycan chain with N-acetylglucosamine at the non-reducing end.</text>
        <dbReference type="EC" id="4.2.2.29"/>
    </reaction>
</comment>
<keyword evidence="4 7" id="KW-0472">Membrane</keyword>
<dbReference type="Gene3D" id="3.30.160.60">
    <property type="entry name" value="Classic Zinc Finger"/>
    <property type="match status" value="1"/>
</dbReference>
<comment type="similarity">
    <text evidence="7">Belongs to the transglycosylase MltG family.</text>
</comment>
<feature type="transmembrane region" description="Helical" evidence="7">
    <location>
        <begin position="20"/>
        <end position="39"/>
    </location>
</feature>
<keyword evidence="5 7" id="KW-0456">Lyase</keyword>
<dbReference type="GO" id="GO:0005886">
    <property type="term" value="C:plasma membrane"/>
    <property type="evidence" value="ECO:0007669"/>
    <property type="project" value="UniProtKB-SubCell"/>
</dbReference>
<gene>
    <name evidence="7 8" type="primary">mltG</name>
    <name evidence="8" type="ORF">KC729_01175</name>
</gene>
<dbReference type="GO" id="GO:0009252">
    <property type="term" value="P:peptidoglycan biosynthetic process"/>
    <property type="evidence" value="ECO:0007669"/>
    <property type="project" value="UniProtKB-UniRule"/>
</dbReference>